<dbReference type="OrthoDB" id="2746at2759"/>
<evidence type="ECO:0000313" key="4">
    <source>
        <dbReference type="EMBL" id="CAG9811232.1"/>
    </source>
</evidence>
<comment type="similarity">
    <text evidence="1">Belongs to the MIP18 family.</text>
</comment>
<dbReference type="PANTHER" id="PTHR12377">
    <property type="entry name" value="CYTOSOLIC IRON-SULFUR ASSEMBLY COMPONENT 2B-RELATED"/>
    <property type="match status" value="1"/>
</dbReference>
<proteinExistence type="inferred from homology"/>
<reference evidence="4" key="2">
    <citation type="submission" date="2022-10" db="EMBL/GenBank/DDBJ databases">
        <authorList>
            <consortium name="ENA_rothamsted_submissions"/>
            <consortium name="culmorum"/>
            <person name="King R."/>
        </authorList>
    </citation>
    <scope>NUCLEOTIDE SEQUENCE</scope>
</reference>
<dbReference type="FunFam" id="3.30.300.130:FF:000004">
    <property type="entry name" value="cytosolic iron-sulfur assembly component 2A"/>
    <property type="match status" value="1"/>
</dbReference>
<dbReference type="AlphaFoldDB" id="A0A9N9X0Q3"/>
<protein>
    <recommendedName>
        <fullName evidence="3">MIP18 family-like domain-containing protein</fullName>
    </recommendedName>
</protein>
<dbReference type="GO" id="GO:0007059">
    <property type="term" value="P:chromosome segregation"/>
    <property type="evidence" value="ECO:0007669"/>
    <property type="project" value="UniProtKB-KW"/>
</dbReference>
<gene>
    <name evidence="4" type="ORF">CHIRRI_LOCUS14041</name>
</gene>
<dbReference type="PANTHER" id="PTHR12377:SF2">
    <property type="entry name" value="CYTOSOLIC IRON-SULFUR ASSEMBLY COMPONENT 2A"/>
    <property type="match status" value="1"/>
</dbReference>
<reference evidence="4" key="1">
    <citation type="submission" date="2022-01" db="EMBL/GenBank/DDBJ databases">
        <authorList>
            <person name="King R."/>
        </authorList>
    </citation>
    <scope>NUCLEOTIDE SEQUENCE</scope>
</reference>
<dbReference type="Proteomes" id="UP001153620">
    <property type="component" value="Chromosome 4"/>
</dbReference>
<dbReference type="InterPro" id="IPR002744">
    <property type="entry name" value="MIP18-like"/>
</dbReference>
<keyword evidence="5" id="KW-1185">Reference proteome</keyword>
<keyword evidence="2" id="KW-0159">Chromosome partition</keyword>
<evidence type="ECO:0000313" key="5">
    <source>
        <dbReference type="Proteomes" id="UP001153620"/>
    </source>
</evidence>
<dbReference type="InterPro" id="IPR034904">
    <property type="entry name" value="FSCA_dom_sf"/>
</dbReference>
<sequence length="171" mass="19676">MLSFIKRFRTESEAERFNAVRSVVVKVDDVVHPSLAEMGYANEEELKFAIYDMLRTIKDPEKPQTLEELNVVSEDMITVKKVENGQVPVVRIEFNPTVPHCSLATLIGLTIRIKIQRQFPQTLKLDIYIKKGTHSTEDEINKQINDRERVSAACDNDNLRKLLESCIKEDD</sequence>
<dbReference type="InterPro" id="IPR039796">
    <property type="entry name" value="MIP18"/>
</dbReference>
<feature type="domain" description="MIP18 family-like" evidence="3">
    <location>
        <begin position="49"/>
        <end position="115"/>
    </location>
</feature>
<dbReference type="Gene3D" id="3.30.300.130">
    <property type="entry name" value="Fe-S cluster assembly (FSCA)"/>
    <property type="match status" value="1"/>
</dbReference>
<name>A0A9N9X0Q3_9DIPT</name>
<evidence type="ECO:0000256" key="2">
    <source>
        <dbReference type="ARBA" id="ARBA00022829"/>
    </source>
</evidence>
<accession>A0A9N9X0Q3</accession>
<dbReference type="EMBL" id="OU895880">
    <property type="protein sequence ID" value="CAG9811232.1"/>
    <property type="molecule type" value="Genomic_DNA"/>
</dbReference>
<dbReference type="Pfam" id="PF01883">
    <property type="entry name" value="FeS_assembly_P"/>
    <property type="match status" value="1"/>
</dbReference>
<evidence type="ECO:0000259" key="3">
    <source>
        <dbReference type="Pfam" id="PF01883"/>
    </source>
</evidence>
<dbReference type="SUPFAM" id="SSF117916">
    <property type="entry name" value="Fe-S cluster assembly (FSCA) domain-like"/>
    <property type="match status" value="1"/>
</dbReference>
<evidence type="ECO:0000256" key="1">
    <source>
        <dbReference type="ARBA" id="ARBA00010381"/>
    </source>
</evidence>
<dbReference type="GO" id="GO:0051604">
    <property type="term" value="P:protein maturation"/>
    <property type="evidence" value="ECO:0007669"/>
    <property type="project" value="InterPro"/>
</dbReference>
<organism evidence="4 5">
    <name type="scientific">Chironomus riparius</name>
    <dbReference type="NCBI Taxonomy" id="315576"/>
    <lineage>
        <taxon>Eukaryota</taxon>
        <taxon>Metazoa</taxon>
        <taxon>Ecdysozoa</taxon>
        <taxon>Arthropoda</taxon>
        <taxon>Hexapoda</taxon>
        <taxon>Insecta</taxon>
        <taxon>Pterygota</taxon>
        <taxon>Neoptera</taxon>
        <taxon>Endopterygota</taxon>
        <taxon>Diptera</taxon>
        <taxon>Nematocera</taxon>
        <taxon>Chironomoidea</taxon>
        <taxon>Chironomidae</taxon>
        <taxon>Chironominae</taxon>
        <taxon>Chironomus</taxon>
    </lineage>
</organism>
<dbReference type="Gene3D" id="6.10.250.1280">
    <property type="match status" value="1"/>
</dbReference>